<keyword evidence="1" id="KW-0472">Membrane</keyword>
<accession>A0A8J2TX00</accession>
<evidence type="ECO:0000313" key="3">
    <source>
        <dbReference type="Proteomes" id="UP000616114"/>
    </source>
</evidence>
<feature type="transmembrane region" description="Helical" evidence="1">
    <location>
        <begin position="41"/>
        <end position="57"/>
    </location>
</feature>
<evidence type="ECO:0000313" key="2">
    <source>
        <dbReference type="EMBL" id="GGA10870.1"/>
    </source>
</evidence>
<feature type="transmembrane region" description="Helical" evidence="1">
    <location>
        <begin position="7"/>
        <end position="29"/>
    </location>
</feature>
<name>A0A8J2TX00_9MICO</name>
<dbReference type="Proteomes" id="UP000616114">
    <property type="component" value="Unassembled WGS sequence"/>
</dbReference>
<comment type="caution">
    <text evidence="2">The sequence shown here is derived from an EMBL/GenBank/DDBJ whole genome shotgun (WGS) entry which is preliminary data.</text>
</comment>
<protein>
    <submittedName>
        <fullName evidence="2">Uncharacterized protein</fullName>
    </submittedName>
</protein>
<keyword evidence="1" id="KW-0812">Transmembrane</keyword>
<dbReference type="EMBL" id="BMFY01000004">
    <property type="protein sequence ID" value="GGA10870.1"/>
    <property type="molecule type" value="Genomic_DNA"/>
</dbReference>
<dbReference type="RefSeq" id="WP_188550034.1">
    <property type="nucleotide sequence ID" value="NZ_BMFY01000004.1"/>
</dbReference>
<reference evidence="2" key="1">
    <citation type="journal article" date="2014" name="Int. J. Syst. Evol. Microbiol.">
        <title>Complete genome sequence of Corynebacterium casei LMG S-19264T (=DSM 44701T), isolated from a smear-ripened cheese.</title>
        <authorList>
            <consortium name="US DOE Joint Genome Institute (JGI-PGF)"/>
            <person name="Walter F."/>
            <person name="Albersmeier A."/>
            <person name="Kalinowski J."/>
            <person name="Ruckert C."/>
        </authorList>
    </citation>
    <scope>NUCLEOTIDE SEQUENCE</scope>
    <source>
        <strain evidence="2">CGMCC 1.12785</strain>
    </source>
</reference>
<evidence type="ECO:0000256" key="1">
    <source>
        <dbReference type="SAM" id="Phobius"/>
    </source>
</evidence>
<keyword evidence="3" id="KW-1185">Reference proteome</keyword>
<organism evidence="2 3">
    <name type="scientific">Sediminivirga luteola</name>
    <dbReference type="NCBI Taxonomy" id="1774748"/>
    <lineage>
        <taxon>Bacteria</taxon>
        <taxon>Bacillati</taxon>
        <taxon>Actinomycetota</taxon>
        <taxon>Actinomycetes</taxon>
        <taxon>Micrococcales</taxon>
        <taxon>Brevibacteriaceae</taxon>
        <taxon>Sediminivirga</taxon>
    </lineage>
</organism>
<reference evidence="2" key="2">
    <citation type="submission" date="2020-09" db="EMBL/GenBank/DDBJ databases">
        <authorList>
            <person name="Sun Q."/>
            <person name="Zhou Y."/>
        </authorList>
    </citation>
    <scope>NUCLEOTIDE SEQUENCE</scope>
    <source>
        <strain evidence="2">CGMCC 1.12785</strain>
    </source>
</reference>
<keyword evidence="1" id="KW-1133">Transmembrane helix</keyword>
<dbReference type="AlphaFoldDB" id="A0A8J2TX00"/>
<proteinExistence type="predicted"/>
<gene>
    <name evidence="2" type="ORF">GCM10011333_12120</name>
</gene>
<sequence length="78" mass="8376">MSDLIEFLLALVYAPGVVGCAGLAAALWADGEGTPRTRARLALAAPVWPVVVAWLAIRHVPRFIGRLFVTAFGSERDE</sequence>